<dbReference type="OrthoDB" id="5525715at2"/>
<dbReference type="Proteomes" id="UP000005801">
    <property type="component" value="Unassembled WGS sequence"/>
</dbReference>
<dbReference type="AlphaFoldDB" id="A6GFF6"/>
<proteinExistence type="predicted"/>
<reference evidence="2 3" key="1">
    <citation type="submission" date="2007-06" db="EMBL/GenBank/DDBJ databases">
        <authorList>
            <person name="Shimkets L."/>
            <person name="Ferriera S."/>
            <person name="Johnson J."/>
            <person name="Kravitz S."/>
            <person name="Beeson K."/>
            <person name="Sutton G."/>
            <person name="Rogers Y.-H."/>
            <person name="Friedman R."/>
            <person name="Frazier M."/>
            <person name="Venter J.C."/>
        </authorList>
    </citation>
    <scope>NUCLEOTIDE SEQUENCE [LARGE SCALE GENOMIC DNA]</scope>
    <source>
        <strain evidence="2 3">SIR-1</strain>
    </source>
</reference>
<comment type="caution">
    <text evidence="2">The sequence shown here is derived from an EMBL/GenBank/DDBJ whole genome shotgun (WGS) entry which is preliminary data.</text>
</comment>
<feature type="transmembrane region" description="Helical" evidence="1">
    <location>
        <begin position="47"/>
        <end position="65"/>
    </location>
</feature>
<organism evidence="2 3">
    <name type="scientific">Plesiocystis pacifica SIR-1</name>
    <dbReference type="NCBI Taxonomy" id="391625"/>
    <lineage>
        <taxon>Bacteria</taxon>
        <taxon>Pseudomonadati</taxon>
        <taxon>Myxococcota</taxon>
        <taxon>Polyangia</taxon>
        <taxon>Nannocystales</taxon>
        <taxon>Nannocystaceae</taxon>
        <taxon>Plesiocystis</taxon>
    </lineage>
</organism>
<keyword evidence="1" id="KW-0472">Membrane</keyword>
<keyword evidence="1" id="KW-1133">Transmembrane helix</keyword>
<protein>
    <submittedName>
        <fullName evidence="2">Uncharacterized protein</fullName>
    </submittedName>
</protein>
<keyword evidence="3" id="KW-1185">Reference proteome</keyword>
<keyword evidence="1" id="KW-0812">Transmembrane</keyword>
<sequence length="102" mass="10633">MSEAAEHDDAGAPETGTGRDWSWISLVLGLAALAWAVMILLPSVRPLPAWPAASVGVFAMILARLPGRALPRAIGAFAGFVAFLVGALQIAALWGLVEILSR</sequence>
<gene>
    <name evidence="2" type="ORF">PPSIR1_10270</name>
</gene>
<evidence type="ECO:0000256" key="1">
    <source>
        <dbReference type="SAM" id="Phobius"/>
    </source>
</evidence>
<dbReference type="STRING" id="391625.PPSIR1_10270"/>
<dbReference type="EMBL" id="ABCS01000093">
    <property type="protein sequence ID" value="EDM75383.1"/>
    <property type="molecule type" value="Genomic_DNA"/>
</dbReference>
<accession>A6GFF6</accession>
<feature type="transmembrane region" description="Helical" evidence="1">
    <location>
        <begin position="77"/>
        <end position="97"/>
    </location>
</feature>
<evidence type="ECO:0000313" key="2">
    <source>
        <dbReference type="EMBL" id="EDM75383.1"/>
    </source>
</evidence>
<evidence type="ECO:0000313" key="3">
    <source>
        <dbReference type="Proteomes" id="UP000005801"/>
    </source>
</evidence>
<dbReference type="RefSeq" id="WP_006975446.1">
    <property type="nucleotide sequence ID" value="NZ_ABCS01000093.1"/>
</dbReference>
<name>A6GFF6_9BACT</name>
<feature type="transmembrane region" description="Helical" evidence="1">
    <location>
        <begin position="21"/>
        <end position="41"/>
    </location>
</feature>